<dbReference type="SUPFAM" id="SSF54909">
    <property type="entry name" value="Dimeric alpha+beta barrel"/>
    <property type="match status" value="1"/>
</dbReference>
<dbReference type="InterPro" id="IPR011008">
    <property type="entry name" value="Dimeric_a/b-barrel"/>
</dbReference>
<gene>
    <name evidence="2" type="ORF">CLV89_11569</name>
</gene>
<dbReference type="Gene3D" id="3.30.70.100">
    <property type="match status" value="1"/>
</dbReference>
<dbReference type="PANTHER" id="PTHR41521:SF4">
    <property type="entry name" value="BLR0684 PROTEIN"/>
    <property type="match status" value="1"/>
</dbReference>
<sequence>MTAYIMGQMEIHSRDWMDEYFAKIPELVKRHNGAFKVRGGKPEHLEGEGKMPDAAFVIEFPDRSHATSFWNSDEFQSLAVLRRTGSTLNAILTDAVE</sequence>
<organism evidence="2 3">
    <name type="scientific">Tritonibacter scottomollicae</name>
    <name type="common">Epibacterium scottomollicae</name>
    <dbReference type="NCBI Taxonomy" id="483013"/>
    <lineage>
        <taxon>Bacteria</taxon>
        <taxon>Pseudomonadati</taxon>
        <taxon>Pseudomonadota</taxon>
        <taxon>Alphaproteobacteria</taxon>
        <taxon>Rhodobacterales</taxon>
        <taxon>Paracoccaceae</taxon>
        <taxon>Tritonibacter</taxon>
    </lineage>
</organism>
<dbReference type="InterPro" id="IPR010753">
    <property type="entry name" value="DUF1330"/>
</dbReference>
<dbReference type="AlphaFoldDB" id="A0A2T1AA56"/>
<name>A0A2T1AA56_TRISK</name>
<proteinExistence type="predicted"/>
<dbReference type="Pfam" id="PF07045">
    <property type="entry name" value="DUF1330"/>
    <property type="match status" value="1"/>
</dbReference>
<dbReference type="RefSeq" id="WP_165798155.1">
    <property type="nucleotide sequence ID" value="NZ_PVUF01000015.1"/>
</dbReference>
<dbReference type="Proteomes" id="UP000237718">
    <property type="component" value="Unassembled WGS sequence"/>
</dbReference>
<accession>A0A2T1AA56</accession>
<evidence type="ECO:0000313" key="3">
    <source>
        <dbReference type="Proteomes" id="UP000237718"/>
    </source>
</evidence>
<reference evidence="2 3" key="1">
    <citation type="submission" date="2018-03" db="EMBL/GenBank/DDBJ databases">
        <title>Genomic Encyclopedia of Archaeal and Bacterial Type Strains, Phase II (KMG-II): from individual species to whole genera.</title>
        <authorList>
            <person name="Goeker M."/>
        </authorList>
    </citation>
    <scope>NUCLEOTIDE SEQUENCE [LARGE SCALE GENOMIC DNA]</scope>
    <source>
        <strain evidence="2 3">DSM 25328</strain>
    </source>
</reference>
<dbReference type="PANTHER" id="PTHR41521">
    <property type="match status" value="1"/>
</dbReference>
<comment type="caution">
    <text evidence="2">The sequence shown here is derived from an EMBL/GenBank/DDBJ whole genome shotgun (WGS) entry which is preliminary data.</text>
</comment>
<feature type="domain" description="DUF1330" evidence="1">
    <location>
        <begin position="2"/>
        <end position="94"/>
    </location>
</feature>
<evidence type="ECO:0000259" key="1">
    <source>
        <dbReference type="Pfam" id="PF07045"/>
    </source>
</evidence>
<evidence type="ECO:0000313" key="2">
    <source>
        <dbReference type="EMBL" id="PRZ45485.1"/>
    </source>
</evidence>
<dbReference type="EMBL" id="PVUF01000015">
    <property type="protein sequence ID" value="PRZ45485.1"/>
    <property type="molecule type" value="Genomic_DNA"/>
</dbReference>
<protein>
    <submittedName>
        <fullName evidence="2">Uncharacterized protein (DUF1330 family)</fullName>
    </submittedName>
</protein>